<accession>A0ABQ6A2H9</accession>
<comment type="similarity">
    <text evidence="2 6">Belongs to the cytochrome c oxidase subunit 3 family.</text>
</comment>
<feature type="transmembrane region" description="Helical" evidence="7">
    <location>
        <begin position="65"/>
        <end position="82"/>
    </location>
</feature>
<evidence type="ECO:0000256" key="7">
    <source>
        <dbReference type="SAM" id="Phobius"/>
    </source>
</evidence>
<evidence type="ECO:0000256" key="1">
    <source>
        <dbReference type="ARBA" id="ARBA00004141"/>
    </source>
</evidence>
<evidence type="ECO:0000259" key="8">
    <source>
        <dbReference type="PROSITE" id="PS50253"/>
    </source>
</evidence>
<feature type="transmembrane region" description="Helical" evidence="7">
    <location>
        <begin position="146"/>
        <end position="165"/>
    </location>
</feature>
<dbReference type="SUPFAM" id="SSF81452">
    <property type="entry name" value="Cytochrome c oxidase subunit III-like"/>
    <property type="match status" value="1"/>
</dbReference>
<protein>
    <submittedName>
        <fullName evidence="9">Cytochrome c oxidase subunit III</fullName>
    </submittedName>
</protein>
<evidence type="ECO:0000313" key="9">
    <source>
        <dbReference type="EMBL" id="GLR66364.1"/>
    </source>
</evidence>
<feature type="transmembrane region" description="Helical" evidence="7">
    <location>
        <begin position="102"/>
        <end position="125"/>
    </location>
</feature>
<proteinExistence type="inferred from homology"/>
<evidence type="ECO:0000256" key="5">
    <source>
        <dbReference type="ARBA" id="ARBA00023136"/>
    </source>
</evidence>
<dbReference type="InterPro" id="IPR024791">
    <property type="entry name" value="Cyt_c/ubiquinol_Oxase_su3"/>
</dbReference>
<evidence type="ECO:0000256" key="6">
    <source>
        <dbReference type="RuleBase" id="RU003376"/>
    </source>
</evidence>
<evidence type="ECO:0000256" key="2">
    <source>
        <dbReference type="ARBA" id="ARBA00010581"/>
    </source>
</evidence>
<dbReference type="EMBL" id="BSOS01000017">
    <property type="protein sequence ID" value="GLR66364.1"/>
    <property type="molecule type" value="Genomic_DNA"/>
</dbReference>
<dbReference type="InterPro" id="IPR000298">
    <property type="entry name" value="Cyt_c_oxidase-like_su3"/>
</dbReference>
<dbReference type="Proteomes" id="UP001156641">
    <property type="component" value="Unassembled WGS sequence"/>
</dbReference>
<feature type="transmembrane region" description="Helical" evidence="7">
    <location>
        <begin position="34"/>
        <end position="53"/>
    </location>
</feature>
<evidence type="ECO:0000313" key="10">
    <source>
        <dbReference type="Proteomes" id="UP001156641"/>
    </source>
</evidence>
<keyword evidence="4 7" id="KW-1133">Transmembrane helix</keyword>
<dbReference type="InterPro" id="IPR013833">
    <property type="entry name" value="Cyt_c_oxidase_su3_a-hlx"/>
</dbReference>
<dbReference type="PROSITE" id="PS50253">
    <property type="entry name" value="COX3"/>
    <property type="match status" value="1"/>
</dbReference>
<keyword evidence="3 6" id="KW-0812">Transmembrane</keyword>
<evidence type="ECO:0000256" key="3">
    <source>
        <dbReference type="ARBA" id="ARBA00022692"/>
    </source>
</evidence>
<comment type="subcellular location">
    <subcellularLocation>
        <location evidence="6">Cell membrane</location>
        <topology evidence="6">Multi-pass membrane protein</topology>
    </subcellularLocation>
    <subcellularLocation>
        <location evidence="1">Membrane</location>
        <topology evidence="1">Multi-pass membrane protein</topology>
    </subcellularLocation>
</comment>
<dbReference type="Pfam" id="PF00510">
    <property type="entry name" value="COX3"/>
    <property type="match status" value="1"/>
</dbReference>
<name>A0ABQ6A2H9_9PROT</name>
<dbReference type="PANTHER" id="PTHR11403">
    <property type="entry name" value="CYTOCHROME C OXIDASE SUBUNIT III"/>
    <property type="match status" value="1"/>
</dbReference>
<dbReference type="PANTHER" id="PTHR11403:SF6">
    <property type="entry name" value="NITRIC OXIDE REDUCTASE SUBUNIT E"/>
    <property type="match status" value="1"/>
</dbReference>
<organism evidence="9 10">
    <name type="scientific">Acidocella aquatica</name>
    <dbReference type="NCBI Taxonomy" id="1922313"/>
    <lineage>
        <taxon>Bacteria</taxon>
        <taxon>Pseudomonadati</taxon>
        <taxon>Pseudomonadota</taxon>
        <taxon>Alphaproteobacteria</taxon>
        <taxon>Acetobacterales</taxon>
        <taxon>Acidocellaceae</taxon>
        <taxon>Acidocella</taxon>
    </lineage>
</organism>
<comment type="caution">
    <text evidence="9">The sequence shown here is derived from an EMBL/GenBank/DDBJ whole genome shotgun (WGS) entry which is preliminary data.</text>
</comment>
<keyword evidence="10" id="KW-1185">Reference proteome</keyword>
<keyword evidence="5 7" id="KW-0472">Membrane</keyword>
<evidence type="ECO:0000256" key="4">
    <source>
        <dbReference type="ARBA" id="ARBA00022989"/>
    </source>
</evidence>
<gene>
    <name evidence="9" type="ORF">GCM10010909_10440</name>
</gene>
<dbReference type="InterPro" id="IPR035973">
    <property type="entry name" value="Cyt_c_oxidase_su3-like_sf"/>
</dbReference>
<feature type="domain" description="Heme-copper oxidase subunit III family profile" evidence="8">
    <location>
        <begin position="1"/>
        <end position="166"/>
    </location>
</feature>
<dbReference type="Gene3D" id="1.20.120.80">
    <property type="entry name" value="Cytochrome c oxidase, subunit III, four-helix bundle"/>
    <property type="match status" value="1"/>
</dbReference>
<sequence>MVFSLFFLTFTYYRGQEVALFAQSQKALSQYCGIINTVLLLTSSWFVANALNAARAGAGRRAQRLFSLAGLCGLGFVVVKVIEYSGKIDAGITLTTNDFFMFYFMFTGIHLVHVLIGLAVLSYAYHRAGREVLRPGDLSALECCAIFWHLVDFLWIVLFAIFYLMK</sequence>
<reference evidence="10" key="1">
    <citation type="journal article" date="2019" name="Int. J. Syst. Evol. Microbiol.">
        <title>The Global Catalogue of Microorganisms (GCM) 10K type strain sequencing project: providing services to taxonomists for standard genome sequencing and annotation.</title>
        <authorList>
            <consortium name="The Broad Institute Genomics Platform"/>
            <consortium name="The Broad Institute Genome Sequencing Center for Infectious Disease"/>
            <person name="Wu L."/>
            <person name="Ma J."/>
        </authorList>
    </citation>
    <scope>NUCLEOTIDE SEQUENCE [LARGE SCALE GENOMIC DNA]</scope>
    <source>
        <strain evidence="10">NBRC 112502</strain>
    </source>
</reference>